<reference evidence="8" key="1">
    <citation type="submission" date="2012-02" db="EMBL/GenBank/DDBJ databases">
        <title>Genome sequencing of Giardia lamblia Genotypes A2 and B isolates (DH and GS) and comparative analysis with the genomes of Genotypes A1 and E (WB and Pig).</title>
        <authorList>
            <person name="Adam R."/>
            <person name="Dahlstrom E."/>
            <person name="Martens C."/>
            <person name="Bruno D."/>
            <person name="Barbian K."/>
            <person name="Porcella S.F."/>
            <person name="Nash T."/>
        </authorList>
    </citation>
    <scope>NUCLEOTIDE SEQUENCE</scope>
    <source>
        <strain evidence="8">DH</strain>
    </source>
</reference>
<organism evidence="7 8">
    <name type="scientific">Giardia intestinalis</name>
    <name type="common">Giardia lamblia</name>
    <dbReference type="NCBI Taxonomy" id="5741"/>
    <lineage>
        <taxon>Eukaryota</taxon>
        <taxon>Metamonada</taxon>
        <taxon>Diplomonadida</taxon>
        <taxon>Hexamitidae</taxon>
        <taxon>Giardiinae</taxon>
        <taxon>Giardia</taxon>
    </lineage>
</organism>
<feature type="region of interest" description="Disordered" evidence="5">
    <location>
        <begin position="1"/>
        <end position="20"/>
    </location>
</feature>
<dbReference type="VEuPathDB" id="GiardiaDB:GL50581_2443"/>
<dbReference type="Proteomes" id="UP000018320">
    <property type="component" value="Unassembled WGS sequence"/>
</dbReference>
<feature type="region of interest" description="Disordered" evidence="5">
    <location>
        <begin position="31"/>
        <end position="61"/>
    </location>
</feature>
<keyword evidence="4 6" id="KW-0472">Membrane</keyword>
<dbReference type="VEuPathDB" id="GiardiaDB:QR46_3302"/>
<dbReference type="Gene3D" id="1.20.1280.290">
    <property type="match status" value="1"/>
</dbReference>
<feature type="compositionally biased region" description="Basic and acidic residues" evidence="5">
    <location>
        <begin position="377"/>
        <end position="386"/>
    </location>
</feature>
<keyword evidence="3 6" id="KW-1133">Transmembrane helix</keyword>
<feature type="region of interest" description="Disordered" evidence="5">
    <location>
        <begin position="375"/>
        <end position="420"/>
    </location>
</feature>
<dbReference type="AlphaFoldDB" id="V6TKB3"/>
<evidence type="ECO:0008006" key="9">
    <source>
        <dbReference type="Google" id="ProtNLM"/>
    </source>
</evidence>
<dbReference type="Pfam" id="PF04193">
    <property type="entry name" value="PQ-loop"/>
    <property type="match status" value="2"/>
</dbReference>
<feature type="compositionally biased region" description="Polar residues" evidence="5">
    <location>
        <begin position="402"/>
        <end position="420"/>
    </location>
</feature>
<comment type="subcellular location">
    <subcellularLocation>
        <location evidence="1">Membrane</location>
        <topology evidence="1">Multi-pass membrane protein</topology>
    </subcellularLocation>
</comment>
<protein>
    <recommendedName>
        <fullName evidence="9">PQ loop repeat protein</fullName>
    </recommendedName>
</protein>
<feature type="transmembrane region" description="Helical" evidence="6">
    <location>
        <begin position="345"/>
        <end position="367"/>
    </location>
</feature>
<feature type="transmembrane region" description="Helical" evidence="6">
    <location>
        <begin position="121"/>
        <end position="141"/>
    </location>
</feature>
<feature type="compositionally biased region" description="Basic and acidic residues" evidence="5">
    <location>
        <begin position="36"/>
        <end position="57"/>
    </location>
</feature>
<feature type="transmembrane region" description="Helical" evidence="6">
    <location>
        <begin position="282"/>
        <end position="300"/>
    </location>
</feature>
<evidence type="ECO:0000256" key="1">
    <source>
        <dbReference type="ARBA" id="ARBA00004141"/>
    </source>
</evidence>
<feature type="transmembrane region" description="Helical" evidence="6">
    <location>
        <begin position="197"/>
        <end position="216"/>
    </location>
</feature>
<evidence type="ECO:0000313" key="7">
    <source>
        <dbReference type="EMBL" id="ESU39433.1"/>
    </source>
</evidence>
<proteinExistence type="predicted"/>
<name>V6TKB3_GIAIN</name>
<dbReference type="VEuPathDB" id="GiardiaDB:GL50803_0015292"/>
<evidence type="ECO:0000256" key="3">
    <source>
        <dbReference type="ARBA" id="ARBA00022989"/>
    </source>
</evidence>
<reference evidence="7 8" key="2">
    <citation type="journal article" date="2013" name="Genome Biol. Evol.">
        <title>Genome sequencing of Giardia lamblia genotypes A2 and B isolates (DH and GS) and comparative analysis with the genomes of genotypes A1 and E (WB and Pig).</title>
        <authorList>
            <person name="Adam R.D."/>
            <person name="Dahlstrom E.W."/>
            <person name="Martens C.A."/>
            <person name="Bruno D.P."/>
            <person name="Barbian K.D."/>
            <person name="Ricklefs S.M."/>
            <person name="Hernandez M.M."/>
            <person name="Narla N.P."/>
            <person name="Patel R.B."/>
            <person name="Porcella S.F."/>
            <person name="Nash T.E."/>
        </authorList>
    </citation>
    <scope>NUCLEOTIDE SEQUENCE [LARGE SCALE GENOMIC DNA]</scope>
    <source>
        <strain evidence="7 8">DH</strain>
    </source>
</reference>
<evidence type="ECO:0000313" key="8">
    <source>
        <dbReference type="Proteomes" id="UP000018320"/>
    </source>
</evidence>
<feature type="transmembrane region" description="Helical" evidence="6">
    <location>
        <begin position="252"/>
        <end position="276"/>
    </location>
</feature>
<sequence>MEHQSPGLCGGQMPRLTQDPRQQVLNRYQAIVDSNGPERRDAPERIVEHPTAPRRDAQGSSPEWAASELRILDGFTRTGAGKPTLLKQSKSSLIKMIRNPCYIEDGTFIDPYDYTPYLANISLPVTIFNSILLALIVISYIPQLVKMYQTRSAYSISFIFLHVASYSLLFSTSVFYITTLPQIFAYPQNPSLCYSNMIPFLQSSAFLLGFIWWYALTIRLLYVSKVKTNHAASSEAEPTSDQGDVQRAKCHVLAFFLFLGVMLSIIAAATVIVIFYGMCTPWVRGFTLTLSITSLFFNLAQFSPQIYHTCKVKSPGSMSVLLSSIQFIVVLCMFVFAIISKANWMTYLTMTSSTVQLFVLTVALIIYTFRDRRKKSKNDNGEDKELMVQNPDIGDRTDECDSGSNEVGKQSGVSMSSKVV</sequence>
<comment type="caution">
    <text evidence="7">The sequence shown here is derived from an EMBL/GenBank/DDBJ whole genome shotgun (WGS) entry which is preliminary data.</text>
</comment>
<feature type="transmembrane region" description="Helical" evidence="6">
    <location>
        <begin position="320"/>
        <end position="339"/>
    </location>
</feature>
<keyword evidence="2 6" id="KW-0812">Transmembrane</keyword>
<accession>V6TKB3</accession>
<evidence type="ECO:0000256" key="2">
    <source>
        <dbReference type="ARBA" id="ARBA00022692"/>
    </source>
</evidence>
<dbReference type="VEuPathDB" id="GiardiaDB:DHA2_151630"/>
<evidence type="ECO:0000256" key="6">
    <source>
        <dbReference type="SAM" id="Phobius"/>
    </source>
</evidence>
<dbReference type="EMBL" id="AHGT01000003">
    <property type="protein sequence ID" value="ESU39433.1"/>
    <property type="molecule type" value="Genomic_DNA"/>
</dbReference>
<gene>
    <name evidence="7" type="ORF">DHA2_151630</name>
</gene>
<dbReference type="InterPro" id="IPR006603">
    <property type="entry name" value="PQ-loop_rpt"/>
</dbReference>
<dbReference type="GO" id="GO:0016020">
    <property type="term" value="C:membrane"/>
    <property type="evidence" value="ECO:0007669"/>
    <property type="project" value="UniProtKB-SubCell"/>
</dbReference>
<feature type="transmembrane region" description="Helical" evidence="6">
    <location>
        <begin position="153"/>
        <end position="177"/>
    </location>
</feature>
<evidence type="ECO:0000256" key="5">
    <source>
        <dbReference type="SAM" id="MobiDB-lite"/>
    </source>
</evidence>
<evidence type="ECO:0000256" key="4">
    <source>
        <dbReference type="ARBA" id="ARBA00023136"/>
    </source>
</evidence>